<feature type="modified residue" description="4-aspartylphosphate" evidence="3">
    <location>
        <position position="661"/>
    </location>
</feature>
<comment type="caution">
    <text evidence="7">The sequence shown here is derived from an EMBL/GenBank/DDBJ whole genome shotgun (WGS) entry which is preliminary data.</text>
</comment>
<dbReference type="PROSITE" id="PS50110">
    <property type="entry name" value="RESPONSE_REGULATORY"/>
    <property type="match status" value="1"/>
</dbReference>
<dbReference type="InterPro" id="IPR001789">
    <property type="entry name" value="Sig_transdc_resp-reg_receiver"/>
</dbReference>
<dbReference type="Pfam" id="PF00072">
    <property type="entry name" value="Response_reg"/>
    <property type="match status" value="1"/>
</dbReference>
<dbReference type="Gene3D" id="3.30.565.10">
    <property type="entry name" value="Histidine kinase-like ATPase, C-terminal domain"/>
    <property type="match status" value="1"/>
</dbReference>
<accession>A0ABU8IXD6</accession>
<keyword evidence="4" id="KW-1133">Transmembrane helix</keyword>
<protein>
    <recommendedName>
        <fullName evidence="2">histidine kinase</fullName>
        <ecNumber evidence="2">2.7.13.3</ecNumber>
    </recommendedName>
</protein>
<dbReference type="InterPro" id="IPR004358">
    <property type="entry name" value="Sig_transdc_His_kin-like_C"/>
</dbReference>
<feature type="domain" description="Histidine kinase" evidence="5">
    <location>
        <begin position="374"/>
        <end position="591"/>
    </location>
</feature>
<dbReference type="Pfam" id="PF22588">
    <property type="entry name" value="dCache_1_like"/>
    <property type="match status" value="1"/>
</dbReference>
<dbReference type="PROSITE" id="PS50109">
    <property type="entry name" value="HIS_KIN"/>
    <property type="match status" value="1"/>
</dbReference>
<dbReference type="CDD" id="cd12914">
    <property type="entry name" value="PDC1_DGC_like"/>
    <property type="match status" value="1"/>
</dbReference>
<name>A0ABU8IXD6_9BURK</name>
<dbReference type="Gene3D" id="3.40.50.2300">
    <property type="match status" value="1"/>
</dbReference>
<evidence type="ECO:0000256" key="3">
    <source>
        <dbReference type="PROSITE-ProRule" id="PRU00169"/>
    </source>
</evidence>
<dbReference type="Gene3D" id="1.10.287.130">
    <property type="match status" value="1"/>
</dbReference>
<dbReference type="InterPro" id="IPR005467">
    <property type="entry name" value="His_kinase_dom"/>
</dbReference>
<feature type="domain" description="Response regulatory" evidence="6">
    <location>
        <begin position="611"/>
        <end position="722"/>
    </location>
</feature>
<dbReference type="InterPro" id="IPR003594">
    <property type="entry name" value="HATPase_dom"/>
</dbReference>
<keyword evidence="4" id="KW-0812">Transmembrane</keyword>
<dbReference type="PANTHER" id="PTHR43065">
    <property type="entry name" value="SENSOR HISTIDINE KINASE"/>
    <property type="match status" value="1"/>
</dbReference>
<reference evidence="7 8" key="1">
    <citation type="journal article" date="2022" name="Arch. Microbiol.">
        <title>Paraburkholderia bengalensis sp. nov. isolated from roots of Oryza sativa, IR64.</title>
        <authorList>
            <person name="Nag P."/>
            <person name="Mondal N."/>
            <person name="Sarkar J."/>
            <person name="Das S."/>
        </authorList>
    </citation>
    <scope>NUCLEOTIDE SEQUENCE [LARGE SCALE GENOMIC DNA]</scope>
    <source>
        <strain evidence="7 8">IR64_4_BI</strain>
    </source>
</reference>
<dbReference type="Proteomes" id="UP001386437">
    <property type="component" value="Unassembled WGS sequence"/>
</dbReference>
<evidence type="ECO:0000256" key="1">
    <source>
        <dbReference type="ARBA" id="ARBA00000085"/>
    </source>
</evidence>
<dbReference type="InterPro" id="IPR036890">
    <property type="entry name" value="HATPase_C_sf"/>
</dbReference>
<evidence type="ECO:0000256" key="4">
    <source>
        <dbReference type="SAM" id="Phobius"/>
    </source>
</evidence>
<gene>
    <name evidence="7" type="ORF">H3V53_23710</name>
</gene>
<dbReference type="Pfam" id="PF02518">
    <property type="entry name" value="HATPase_c"/>
    <property type="match status" value="1"/>
</dbReference>
<comment type="catalytic activity">
    <reaction evidence="1">
        <text>ATP + protein L-histidine = ADP + protein N-phospho-L-histidine.</text>
        <dbReference type="EC" id="2.7.13.3"/>
    </reaction>
</comment>
<dbReference type="InterPro" id="IPR054327">
    <property type="entry name" value="His-kinase-like_sensor"/>
</dbReference>
<dbReference type="Gene3D" id="3.30.450.20">
    <property type="entry name" value="PAS domain"/>
    <property type="match status" value="2"/>
</dbReference>
<dbReference type="SMART" id="SM00448">
    <property type="entry name" value="REC"/>
    <property type="match status" value="1"/>
</dbReference>
<evidence type="ECO:0000259" key="6">
    <source>
        <dbReference type="PROSITE" id="PS50110"/>
    </source>
</evidence>
<dbReference type="EC" id="2.7.13.3" evidence="2"/>
<evidence type="ECO:0000313" key="8">
    <source>
        <dbReference type="Proteomes" id="UP001386437"/>
    </source>
</evidence>
<dbReference type="SMART" id="SM00387">
    <property type="entry name" value="HATPase_c"/>
    <property type="match status" value="1"/>
</dbReference>
<keyword evidence="3" id="KW-0597">Phosphoprotein</keyword>
<dbReference type="SUPFAM" id="SSF55874">
    <property type="entry name" value="ATPase domain of HSP90 chaperone/DNA topoisomerase II/histidine kinase"/>
    <property type="match status" value="1"/>
</dbReference>
<dbReference type="PANTHER" id="PTHR43065:SF49">
    <property type="entry name" value="HISTIDINE KINASE"/>
    <property type="match status" value="1"/>
</dbReference>
<feature type="transmembrane region" description="Helical" evidence="4">
    <location>
        <begin position="34"/>
        <end position="56"/>
    </location>
</feature>
<dbReference type="PRINTS" id="PR00344">
    <property type="entry name" value="BCTRLSENSOR"/>
</dbReference>
<evidence type="ECO:0000259" key="5">
    <source>
        <dbReference type="PROSITE" id="PS50109"/>
    </source>
</evidence>
<evidence type="ECO:0000256" key="2">
    <source>
        <dbReference type="ARBA" id="ARBA00012438"/>
    </source>
</evidence>
<dbReference type="InterPro" id="IPR011006">
    <property type="entry name" value="CheY-like_superfamily"/>
</dbReference>
<proteinExistence type="predicted"/>
<keyword evidence="8" id="KW-1185">Reference proteome</keyword>
<organism evidence="7 8">
    <name type="scientific">Paraburkholderia bengalensis</name>
    <dbReference type="NCBI Taxonomy" id="2747562"/>
    <lineage>
        <taxon>Bacteria</taxon>
        <taxon>Pseudomonadati</taxon>
        <taxon>Pseudomonadota</taxon>
        <taxon>Betaproteobacteria</taxon>
        <taxon>Burkholderiales</taxon>
        <taxon>Burkholderiaceae</taxon>
        <taxon>Paraburkholderia</taxon>
    </lineage>
</organism>
<sequence length="722" mass="79059">MSAPLKRPVDVQFDDKALPENRLPFRNFARTRKVLFLMLAATVVLAVGCLTGYGYYTYQQRYGNAVDASERMSRVAQEQALKVMDLNAEIVSRVDELLGDMTDDQIARNESTIHQRLEKIGGSFPQLEAISIFDASGRLAASSRVYPVPSVNIQDRDDFINARRYQPEPYVSLPLQASISKASIFNISRARSGPDGQFAGVIALALRRDYFSSFYQKLIDEDAVSFIGLYRRDGSLLSSYPANAPGADALESNMFANAFSRNESVGQFSTPAFSDGQMRFVAYRRVDNYGLYVAVGFPVAELHAAWLHHFLFICALTGLPCIGIWLLIGFSLMQLSTEERAWRQWRNEAERRFDAEEAARQSQRASALGNLVASVAHDVNNYLVIVKSNTALARAKNYNDTETELTSIERATRGVESLVRTLMGSARKRPVKLANVNLARVLPGMRQIVQSTVGDSVVVSIDVAPDIWPIRTDMAELELATVNLALNARDAMPRGGRFSVRAQNMEVASHVVGVPAGDYAMLSASDDGEGMTRAVATRAFEPLFTTKMGSAHPGLGLSQVMALCEASGGTAKITSEPGIGTTVRLYFPRAAARDIPAGDSAQPPTTAAGRHVLLIEDNREVAASLSAVLEMMGHDVTHFESADDALPALKAGREFRLVLSDVQMPGEMNGIDLAEWLKENRPEQPLALMTGYADELERARKTGIPIFAKPFDAEELESLLGA</sequence>
<dbReference type="SUPFAM" id="SSF52172">
    <property type="entry name" value="CheY-like"/>
    <property type="match status" value="1"/>
</dbReference>
<evidence type="ECO:0000313" key="7">
    <source>
        <dbReference type="EMBL" id="MEI6000102.1"/>
    </source>
</evidence>
<dbReference type="CDD" id="cd12915">
    <property type="entry name" value="PDC2_DGC_like"/>
    <property type="match status" value="1"/>
</dbReference>
<feature type="transmembrane region" description="Helical" evidence="4">
    <location>
        <begin position="306"/>
        <end position="333"/>
    </location>
</feature>
<keyword evidence="4" id="KW-0472">Membrane</keyword>
<dbReference type="EMBL" id="JACFYJ010000044">
    <property type="protein sequence ID" value="MEI6000102.1"/>
    <property type="molecule type" value="Genomic_DNA"/>
</dbReference>